<dbReference type="PANTHER" id="PTHR23501">
    <property type="entry name" value="MAJOR FACILITATOR SUPERFAMILY"/>
    <property type="match status" value="1"/>
</dbReference>
<keyword evidence="9" id="KW-1185">Reference proteome</keyword>
<dbReference type="EMBL" id="MU154740">
    <property type="protein sequence ID" value="KAF9487945.1"/>
    <property type="molecule type" value="Genomic_DNA"/>
</dbReference>
<feature type="transmembrane region" description="Helical" evidence="6">
    <location>
        <begin position="160"/>
        <end position="183"/>
    </location>
</feature>
<dbReference type="InterPro" id="IPR036259">
    <property type="entry name" value="MFS_trans_sf"/>
</dbReference>
<dbReference type="InterPro" id="IPR020846">
    <property type="entry name" value="MFS_dom"/>
</dbReference>
<evidence type="ECO:0000256" key="2">
    <source>
        <dbReference type="ARBA" id="ARBA00022692"/>
    </source>
</evidence>
<dbReference type="PANTHER" id="PTHR23501:SF39">
    <property type="entry name" value="MULTIDRUG TRANSPORTER, PUTATIVE (AFU_ORTHOLOGUE AFUA_1G05010)-RELATED"/>
    <property type="match status" value="1"/>
</dbReference>
<sequence>MLLRATYRFFQRKFGRGHELREELEPRSTDKSEHWRWLLALSVCLAVPVLLETLDYTVVATAQPHIALMLLPSYIGTVYLLTSTAFLPLFASLSDVFGRHFALQLSLFIFMIGSAISTGALNIETMLVGRAVAGVGAVGLLTIVRVIISDSRSLDSSNWQTTLLFFLYTIGYVISPVIGGALVGISFRWIFAINLPCRTVSMILPLILLRNKLKDRQAAAWNSAKVIVCFVLGGLFISACLFWEWFLESQRTDTAKVNLSAMFLAEPMIPLAIFTSYDMCAVLAASFVSGMVMIDMLYFVAIFMTIATGSSATNAGVQLLYFAPGMASDLLNHCHVLSIADPKYPILFAIGPLAIHARFSQPAERLAIVSAMLLFFRSLGGTIGLAQCAAVLNAKVRLYLQDAVTSGAVSAEHAAALASIAGIGGLGSIQEIDVLSPEVQELVRNGFRKGVKWAFISLIPWAVVAFTLTVFLTNIGGRDSEEEPEVPKREEHHLRPISPRSDNWC</sequence>
<organism evidence="8 9">
    <name type="scientific">Pleurotus eryngii</name>
    <name type="common">Boletus of the steppes</name>
    <dbReference type="NCBI Taxonomy" id="5323"/>
    <lineage>
        <taxon>Eukaryota</taxon>
        <taxon>Fungi</taxon>
        <taxon>Dikarya</taxon>
        <taxon>Basidiomycota</taxon>
        <taxon>Agaricomycotina</taxon>
        <taxon>Agaricomycetes</taxon>
        <taxon>Agaricomycetidae</taxon>
        <taxon>Agaricales</taxon>
        <taxon>Pleurotineae</taxon>
        <taxon>Pleurotaceae</taxon>
        <taxon>Pleurotus</taxon>
    </lineage>
</organism>
<feature type="region of interest" description="Disordered" evidence="5">
    <location>
        <begin position="479"/>
        <end position="505"/>
    </location>
</feature>
<evidence type="ECO:0000313" key="9">
    <source>
        <dbReference type="Proteomes" id="UP000807025"/>
    </source>
</evidence>
<accession>A0A9P6D9R1</accession>
<keyword evidence="2 6" id="KW-0812">Transmembrane</keyword>
<feature type="transmembrane region" description="Helical" evidence="6">
    <location>
        <begin position="37"/>
        <end position="54"/>
    </location>
</feature>
<dbReference type="OrthoDB" id="6770063at2759"/>
<dbReference type="GO" id="GO:0022857">
    <property type="term" value="F:transmembrane transporter activity"/>
    <property type="evidence" value="ECO:0007669"/>
    <property type="project" value="InterPro"/>
</dbReference>
<name>A0A9P6D9R1_PLEER</name>
<comment type="caution">
    <text evidence="8">The sequence shown here is derived from an EMBL/GenBank/DDBJ whole genome shotgun (WGS) entry which is preliminary data.</text>
</comment>
<keyword evidence="3 6" id="KW-1133">Transmembrane helix</keyword>
<evidence type="ECO:0000256" key="6">
    <source>
        <dbReference type="SAM" id="Phobius"/>
    </source>
</evidence>
<feature type="transmembrane region" description="Helical" evidence="6">
    <location>
        <begin position="66"/>
        <end position="89"/>
    </location>
</feature>
<evidence type="ECO:0000313" key="8">
    <source>
        <dbReference type="EMBL" id="KAF9487945.1"/>
    </source>
</evidence>
<dbReference type="SUPFAM" id="SSF103473">
    <property type="entry name" value="MFS general substrate transporter"/>
    <property type="match status" value="1"/>
</dbReference>
<dbReference type="GO" id="GO:0005886">
    <property type="term" value="C:plasma membrane"/>
    <property type="evidence" value="ECO:0007669"/>
    <property type="project" value="TreeGrafter"/>
</dbReference>
<reference evidence="8" key="1">
    <citation type="submission" date="2020-11" db="EMBL/GenBank/DDBJ databases">
        <authorList>
            <consortium name="DOE Joint Genome Institute"/>
            <person name="Ahrendt S."/>
            <person name="Riley R."/>
            <person name="Andreopoulos W."/>
            <person name="Labutti K."/>
            <person name="Pangilinan J."/>
            <person name="Ruiz-Duenas F.J."/>
            <person name="Barrasa J.M."/>
            <person name="Sanchez-Garcia M."/>
            <person name="Camarero S."/>
            <person name="Miyauchi S."/>
            <person name="Serrano A."/>
            <person name="Linde D."/>
            <person name="Babiker R."/>
            <person name="Drula E."/>
            <person name="Ayuso-Fernandez I."/>
            <person name="Pacheco R."/>
            <person name="Padilla G."/>
            <person name="Ferreira P."/>
            <person name="Barriuso J."/>
            <person name="Kellner H."/>
            <person name="Castanera R."/>
            <person name="Alfaro M."/>
            <person name="Ramirez L."/>
            <person name="Pisabarro A.G."/>
            <person name="Kuo A."/>
            <person name="Tritt A."/>
            <person name="Lipzen A."/>
            <person name="He G."/>
            <person name="Yan M."/>
            <person name="Ng V."/>
            <person name="Cullen D."/>
            <person name="Martin F."/>
            <person name="Rosso M.-N."/>
            <person name="Henrissat B."/>
            <person name="Hibbett D."/>
            <person name="Martinez A.T."/>
            <person name="Grigoriev I.V."/>
        </authorList>
    </citation>
    <scope>NUCLEOTIDE SEQUENCE</scope>
    <source>
        <strain evidence="8">ATCC 90797</strain>
    </source>
</reference>
<feature type="transmembrane region" description="Helical" evidence="6">
    <location>
        <begin position="101"/>
        <end position="121"/>
    </location>
</feature>
<dbReference type="InterPro" id="IPR011701">
    <property type="entry name" value="MFS"/>
</dbReference>
<evidence type="ECO:0000256" key="1">
    <source>
        <dbReference type="ARBA" id="ARBA00004141"/>
    </source>
</evidence>
<feature type="transmembrane region" description="Helical" evidence="6">
    <location>
        <begin position="296"/>
        <end position="322"/>
    </location>
</feature>
<keyword evidence="4 6" id="KW-0472">Membrane</keyword>
<evidence type="ECO:0000256" key="5">
    <source>
        <dbReference type="SAM" id="MobiDB-lite"/>
    </source>
</evidence>
<feature type="compositionally biased region" description="Basic and acidic residues" evidence="5">
    <location>
        <begin position="485"/>
        <end position="494"/>
    </location>
</feature>
<dbReference type="Proteomes" id="UP000807025">
    <property type="component" value="Unassembled WGS sequence"/>
</dbReference>
<dbReference type="Gene3D" id="1.20.1250.20">
    <property type="entry name" value="MFS general substrate transporter like domains"/>
    <property type="match status" value="1"/>
</dbReference>
<feature type="transmembrane region" description="Helical" evidence="6">
    <location>
        <begin position="366"/>
        <end position="392"/>
    </location>
</feature>
<protein>
    <submittedName>
        <fullName evidence="8">MFS general substrate transporter</fullName>
    </submittedName>
</protein>
<comment type="subcellular location">
    <subcellularLocation>
        <location evidence="1">Membrane</location>
        <topology evidence="1">Multi-pass membrane protein</topology>
    </subcellularLocation>
</comment>
<feature type="transmembrane region" description="Helical" evidence="6">
    <location>
        <begin position="189"/>
        <end position="209"/>
    </location>
</feature>
<evidence type="ECO:0000259" key="7">
    <source>
        <dbReference type="PROSITE" id="PS50850"/>
    </source>
</evidence>
<evidence type="ECO:0000256" key="3">
    <source>
        <dbReference type="ARBA" id="ARBA00022989"/>
    </source>
</evidence>
<dbReference type="Pfam" id="PF07690">
    <property type="entry name" value="MFS_1"/>
    <property type="match status" value="1"/>
</dbReference>
<feature type="transmembrane region" description="Helical" evidence="6">
    <location>
        <begin position="453"/>
        <end position="472"/>
    </location>
</feature>
<gene>
    <name evidence="8" type="ORF">BDN71DRAFT_1485197</name>
</gene>
<feature type="transmembrane region" description="Helical" evidence="6">
    <location>
        <begin position="127"/>
        <end position="148"/>
    </location>
</feature>
<dbReference type="PROSITE" id="PS50850">
    <property type="entry name" value="MFS"/>
    <property type="match status" value="1"/>
</dbReference>
<evidence type="ECO:0000256" key="4">
    <source>
        <dbReference type="ARBA" id="ARBA00023136"/>
    </source>
</evidence>
<feature type="transmembrane region" description="Helical" evidence="6">
    <location>
        <begin position="267"/>
        <end position="289"/>
    </location>
</feature>
<dbReference type="AlphaFoldDB" id="A0A9P6D9R1"/>
<feature type="domain" description="Major facilitator superfamily (MFS) profile" evidence="7">
    <location>
        <begin position="1"/>
        <end position="505"/>
    </location>
</feature>
<proteinExistence type="predicted"/>
<feature type="transmembrane region" description="Helical" evidence="6">
    <location>
        <begin position="221"/>
        <end position="247"/>
    </location>
</feature>